<evidence type="ECO:0000256" key="1">
    <source>
        <dbReference type="ARBA" id="ARBA00023015"/>
    </source>
</evidence>
<sequence length="158" mass="18065">MVLLLLLPDTPLWRNGPEDKPVLCNACGSRYKKWGTLEDYLPNNFQREYLNNLRNLKIRNNVLVSRSVAGNEVILLGEKNQPLWSSKIPSRKRSQKVCKIITPMKRFGNQLLKMWKNYGNPKEPSPEEVLLFNNLNNFIPSNEIGIGCALLKPDDTSA</sequence>
<name>A0ABD1N4X2_9FABA</name>
<dbReference type="AlphaFoldDB" id="A0ABD1N4X2"/>
<keyword evidence="2" id="KW-0238">DNA-binding</keyword>
<feature type="domain" description="GATA-type" evidence="4">
    <location>
        <begin position="10"/>
        <end position="36"/>
    </location>
</feature>
<evidence type="ECO:0000256" key="2">
    <source>
        <dbReference type="ARBA" id="ARBA00023125"/>
    </source>
</evidence>
<dbReference type="Gene3D" id="3.30.50.10">
    <property type="entry name" value="Erythroid Transcription Factor GATA-1, subunit A"/>
    <property type="match status" value="1"/>
</dbReference>
<dbReference type="InterPro" id="IPR000679">
    <property type="entry name" value="Znf_GATA"/>
</dbReference>
<evidence type="ECO:0000313" key="5">
    <source>
        <dbReference type="EMBL" id="KAL2343147.1"/>
    </source>
</evidence>
<dbReference type="CDD" id="cd00202">
    <property type="entry name" value="ZnF_GATA"/>
    <property type="match status" value="1"/>
</dbReference>
<keyword evidence="1" id="KW-0805">Transcription regulation</keyword>
<accession>A0ABD1N4X2</accession>
<dbReference type="PANTHER" id="PTHR46855">
    <property type="entry name" value="OSJNBB0038F03.10 PROTEIN"/>
    <property type="match status" value="1"/>
</dbReference>
<dbReference type="PANTHER" id="PTHR46855:SF21">
    <property type="entry name" value="GATA ZINC FINGER PROTEIN"/>
    <property type="match status" value="1"/>
</dbReference>
<keyword evidence="6" id="KW-1185">Reference proteome</keyword>
<keyword evidence="3" id="KW-0804">Transcription</keyword>
<reference evidence="5 6" key="1">
    <citation type="submission" date="2024-08" db="EMBL/GenBank/DDBJ databases">
        <title>Insights into the chromosomal genome structure of Flemingia macrophylla.</title>
        <authorList>
            <person name="Ding Y."/>
            <person name="Zhao Y."/>
            <person name="Bi W."/>
            <person name="Wu M."/>
            <person name="Zhao G."/>
            <person name="Gong Y."/>
            <person name="Li W."/>
            <person name="Zhang P."/>
        </authorList>
    </citation>
    <scope>NUCLEOTIDE SEQUENCE [LARGE SCALE GENOMIC DNA]</scope>
    <source>
        <strain evidence="5">DYQJB</strain>
        <tissue evidence="5">Leaf</tissue>
    </source>
</reference>
<dbReference type="InterPro" id="IPR044589">
    <property type="entry name" value="GATA26/27"/>
</dbReference>
<organism evidence="5 6">
    <name type="scientific">Flemingia macrophylla</name>
    <dbReference type="NCBI Taxonomy" id="520843"/>
    <lineage>
        <taxon>Eukaryota</taxon>
        <taxon>Viridiplantae</taxon>
        <taxon>Streptophyta</taxon>
        <taxon>Embryophyta</taxon>
        <taxon>Tracheophyta</taxon>
        <taxon>Spermatophyta</taxon>
        <taxon>Magnoliopsida</taxon>
        <taxon>eudicotyledons</taxon>
        <taxon>Gunneridae</taxon>
        <taxon>Pentapetalae</taxon>
        <taxon>rosids</taxon>
        <taxon>fabids</taxon>
        <taxon>Fabales</taxon>
        <taxon>Fabaceae</taxon>
        <taxon>Papilionoideae</taxon>
        <taxon>50 kb inversion clade</taxon>
        <taxon>NPAAA clade</taxon>
        <taxon>indigoferoid/millettioid clade</taxon>
        <taxon>Phaseoleae</taxon>
        <taxon>Flemingia</taxon>
    </lineage>
</organism>
<dbReference type="Pfam" id="PF00320">
    <property type="entry name" value="GATA"/>
    <property type="match status" value="1"/>
</dbReference>
<dbReference type="GO" id="GO:0003677">
    <property type="term" value="F:DNA binding"/>
    <property type="evidence" value="ECO:0007669"/>
    <property type="project" value="UniProtKB-KW"/>
</dbReference>
<comment type="caution">
    <text evidence="5">The sequence shown here is derived from an EMBL/GenBank/DDBJ whole genome shotgun (WGS) entry which is preliminary data.</text>
</comment>
<dbReference type="SUPFAM" id="SSF57716">
    <property type="entry name" value="Glucocorticoid receptor-like (DNA-binding domain)"/>
    <property type="match status" value="1"/>
</dbReference>
<proteinExistence type="predicted"/>
<evidence type="ECO:0000256" key="3">
    <source>
        <dbReference type="ARBA" id="ARBA00023163"/>
    </source>
</evidence>
<dbReference type="InterPro" id="IPR013088">
    <property type="entry name" value="Znf_NHR/GATA"/>
</dbReference>
<evidence type="ECO:0000313" key="6">
    <source>
        <dbReference type="Proteomes" id="UP001603857"/>
    </source>
</evidence>
<gene>
    <name evidence="5" type="ORF">Fmac_004432</name>
</gene>
<protein>
    <recommendedName>
        <fullName evidence="4">GATA-type domain-containing protein</fullName>
    </recommendedName>
</protein>
<dbReference type="EMBL" id="JBGMDY010000002">
    <property type="protein sequence ID" value="KAL2343147.1"/>
    <property type="molecule type" value="Genomic_DNA"/>
</dbReference>
<dbReference type="Proteomes" id="UP001603857">
    <property type="component" value="Unassembled WGS sequence"/>
</dbReference>
<evidence type="ECO:0000259" key="4">
    <source>
        <dbReference type="Pfam" id="PF00320"/>
    </source>
</evidence>